<feature type="compositionally biased region" description="Basic and acidic residues" evidence="1">
    <location>
        <begin position="207"/>
        <end position="218"/>
    </location>
</feature>
<dbReference type="EMBL" id="CM017877">
    <property type="protein sequence ID" value="KAG1348225.1"/>
    <property type="molecule type" value="Genomic_DNA"/>
</dbReference>
<evidence type="ECO:0000259" key="3">
    <source>
        <dbReference type="Pfam" id="PF24951"/>
    </source>
</evidence>
<feature type="compositionally biased region" description="Polar residues" evidence="1">
    <location>
        <begin position="1"/>
        <end position="11"/>
    </location>
</feature>
<proteinExistence type="predicted"/>
<comment type="caution">
    <text evidence="4">The sequence shown here is derived from an EMBL/GenBank/DDBJ whole genome shotgun (WGS) entry which is preliminary data.</text>
</comment>
<dbReference type="InterPro" id="IPR056795">
    <property type="entry name" value="PAC1-like_LisH-like_dom"/>
</dbReference>
<sequence length="728" mass="81551">MVETHTSVTTQEEGKERRKDKEAKEEEKKKKKRSLETSADGVPETLDIDRTSNGGGAARKGKGGEMLLRSIAAFLESNGFSKTLSAFQSEAQLEMEGWKSSVLNFDDLLSKCLELSKGHAEVSIDWLKEKDSEKVGISTEAEAKNIYNVVSEQLHKKKKKKKKKKSDDIDDGAKAEISKTGLSNSSDGIVGSEEKISKKQLDELLVKSKEKKKERPTFEDCSIENTQASQEKNLKELMSMDDITDLKKLKSADGSYVETKDKKRKKKLASDSLGENAEKNQLEVSHGTVENNVHENQLSKPHENEKEKRKKKHKMVSDSSNEKLEPSDYGKSQEVVRDKLEELKSLTKESTESTAKLKDEKRKRTKEISNSLAKNIGQSELEASQNVTNKKSKDSNSAGCECNTDSKLLDSVTKHAGVKESLDGKDSERKKKRKGKSTSESAISSDPVDGGSSHEDLRKSDAGKENVPVSEDNVAKNEKEKSKKRKRLACEENGAPMDKASKIEPEVTEDYKETGTLKNSRRSLTEYEHPVPAKTRKTEENRENTKSSGEKLDGIIQCKDNLSTHDSQKEVVEHEVVNGNGEEKAREGGNSSKSIKKEKNSAELKEPFRLFELLLHLQPKTVNAFQRVKVDEVQFTDKRLQDNSYWAKDGAENGYGAKAQNILGQVRGRSFARWMIGGHLSAMMATPTVEDHKDENFYNEHSWEDQVTALKAMTELEQYEDPLLTDLL</sequence>
<feature type="compositionally biased region" description="Polar residues" evidence="1">
    <location>
        <begin position="368"/>
        <end position="406"/>
    </location>
</feature>
<feature type="region of interest" description="Disordered" evidence="1">
    <location>
        <begin position="207"/>
        <end position="234"/>
    </location>
</feature>
<evidence type="ECO:0000313" key="5">
    <source>
        <dbReference type="Proteomes" id="UP000797356"/>
    </source>
</evidence>
<protein>
    <submittedName>
        <fullName evidence="4">Suppressor protein SRP40</fullName>
    </submittedName>
</protein>
<organism evidence="4 5">
    <name type="scientific">Cocos nucifera</name>
    <name type="common">Coconut palm</name>
    <dbReference type="NCBI Taxonomy" id="13894"/>
    <lineage>
        <taxon>Eukaryota</taxon>
        <taxon>Viridiplantae</taxon>
        <taxon>Streptophyta</taxon>
        <taxon>Embryophyta</taxon>
        <taxon>Tracheophyta</taxon>
        <taxon>Spermatophyta</taxon>
        <taxon>Magnoliopsida</taxon>
        <taxon>Liliopsida</taxon>
        <taxon>Arecaceae</taxon>
        <taxon>Arecoideae</taxon>
        <taxon>Cocoseae</taxon>
        <taxon>Attaleinae</taxon>
        <taxon>Cocos</taxon>
    </lineage>
</organism>
<gene>
    <name evidence="4" type="ORF">COCNU_06G020540</name>
</gene>
<reference evidence="4" key="2">
    <citation type="submission" date="2019-07" db="EMBL/GenBank/DDBJ databases">
        <authorList>
            <person name="Yang Y."/>
            <person name="Bocs S."/>
            <person name="Baudouin L."/>
        </authorList>
    </citation>
    <scope>NUCLEOTIDE SEQUENCE</scope>
    <source>
        <tissue evidence="4">Spear leaf of Hainan Tall coconut</tissue>
    </source>
</reference>
<dbReference type="SMART" id="SM00667">
    <property type="entry name" value="LisH"/>
    <property type="match status" value="1"/>
</dbReference>
<feature type="region of interest" description="Disordered" evidence="1">
    <location>
        <begin position="153"/>
        <end position="194"/>
    </location>
</feature>
<dbReference type="OrthoDB" id="5599646at2759"/>
<dbReference type="InterPro" id="IPR039191">
    <property type="entry name" value="Nopp140-like"/>
</dbReference>
<feature type="compositionally biased region" description="Basic and acidic residues" evidence="1">
    <location>
        <begin position="165"/>
        <end position="177"/>
    </location>
</feature>
<feature type="compositionally biased region" description="Polar residues" evidence="1">
    <location>
        <begin position="288"/>
        <end position="299"/>
    </location>
</feature>
<dbReference type="PANTHER" id="PTHR23216">
    <property type="entry name" value="NUCLEOLAR AND COILED-BODY PHOSPHOPROTEIN 1"/>
    <property type="match status" value="1"/>
</dbReference>
<dbReference type="AlphaFoldDB" id="A0A8K0IDV1"/>
<dbReference type="PROSITE" id="PS50896">
    <property type="entry name" value="LISH"/>
    <property type="match status" value="1"/>
</dbReference>
<feature type="compositionally biased region" description="Basic and acidic residues" evidence="1">
    <location>
        <begin position="499"/>
        <end position="515"/>
    </location>
</feature>
<evidence type="ECO:0000256" key="1">
    <source>
        <dbReference type="SAM" id="MobiDB-lite"/>
    </source>
</evidence>
<dbReference type="PANTHER" id="PTHR23216:SF1">
    <property type="entry name" value="NUCLEOLAR AND COILED-BODY PHOSPHOPROTEIN 1"/>
    <property type="match status" value="1"/>
</dbReference>
<name>A0A8K0IDV1_COCNU</name>
<feature type="region of interest" description="Disordered" evidence="1">
    <location>
        <begin position="1"/>
        <end position="62"/>
    </location>
</feature>
<feature type="region of interest" description="Disordered" evidence="1">
    <location>
        <begin position="249"/>
        <end position="555"/>
    </location>
</feature>
<feature type="domain" description="Srp40 C-terminal" evidence="2">
    <location>
        <begin position="625"/>
        <end position="672"/>
    </location>
</feature>
<accession>A0A8K0IDV1</accession>
<dbReference type="Pfam" id="PF24951">
    <property type="entry name" value="LisH_PAC1"/>
    <property type="match status" value="1"/>
</dbReference>
<reference evidence="4" key="1">
    <citation type="journal article" date="2017" name="Gigascience">
        <title>The genome draft of coconut (Cocos nucifera).</title>
        <authorList>
            <person name="Xiao Y."/>
            <person name="Xu P."/>
            <person name="Fan H."/>
            <person name="Baudouin L."/>
            <person name="Xia W."/>
            <person name="Bocs S."/>
            <person name="Xu J."/>
            <person name="Li Q."/>
            <person name="Guo A."/>
            <person name="Zhou L."/>
            <person name="Li J."/>
            <person name="Wu Y."/>
            <person name="Ma Z."/>
            <person name="Armero A."/>
            <person name="Issali A.E."/>
            <person name="Liu N."/>
            <person name="Peng M."/>
            <person name="Yang Y."/>
        </authorList>
    </citation>
    <scope>NUCLEOTIDE SEQUENCE</scope>
    <source>
        <tissue evidence="4">Spear leaf of Hainan Tall coconut</tissue>
    </source>
</reference>
<evidence type="ECO:0000259" key="2">
    <source>
        <dbReference type="Pfam" id="PF05022"/>
    </source>
</evidence>
<feature type="compositionally biased region" description="Basic and acidic residues" evidence="1">
    <location>
        <begin position="12"/>
        <end position="28"/>
    </location>
</feature>
<dbReference type="Proteomes" id="UP000797356">
    <property type="component" value="Chromosome 6"/>
</dbReference>
<evidence type="ECO:0000313" key="4">
    <source>
        <dbReference type="EMBL" id="KAG1348225.1"/>
    </source>
</evidence>
<dbReference type="GO" id="GO:0005730">
    <property type="term" value="C:nucleolus"/>
    <property type="evidence" value="ECO:0007669"/>
    <property type="project" value="InterPro"/>
</dbReference>
<feature type="compositionally biased region" description="Basic and acidic residues" evidence="1">
    <location>
        <begin position="334"/>
        <end position="362"/>
    </location>
</feature>
<feature type="region of interest" description="Disordered" evidence="1">
    <location>
        <begin position="576"/>
        <end position="601"/>
    </location>
</feature>
<feature type="compositionally biased region" description="Basic and acidic residues" evidence="1">
    <location>
        <begin position="523"/>
        <end position="553"/>
    </location>
</feature>
<feature type="compositionally biased region" description="Basic and acidic residues" evidence="1">
    <location>
        <begin position="417"/>
        <end position="429"/>
    </location>
</feature>
<keyword evidence="5" id="KW-1185">Reference proteome</keyword>
<feature type="compositionally biased region" description="Basic and acidic residues" evidence="1">
    <location>
        <begin position="452"/>
        <end position="464"/>
    </location>
</feature>
<feature type="compositionally biased region" description="Basic residues" evidence="1">
    <location>
        <begin position="155"/>
        <end position="164"/>
    </location>
</feature>
<feature type="domain" description="PAC1-like LisH-like dimerisation" evidence="3">
    <location>
        <begin position="69"/>
        <end position="94"/>
    </location>
</feature>
<dbReference type="Pfam" id="PF05022">
    <property type="entry name" value="SRP40_C"/>
    <property type="match status" value="1"/>
</dbReference>
<feature type="compositionally biased region" description="Basic and acidic residues" evidence="1">
    <location>
        <begin position="576"/>
        <end position="587"/>
    </location>
</feature>
<dbReference type="InterPro" id="IPR006594">
    <property type="entry name" value="LisH"/>
</dbReference>
<dbReference type="InterPro" id="IPR007718">
    <property type="entry name" value="Srp40_C"/>
</dbReference>